<protein>
    <submittedName>
        <fullName evidence="1">Uncharacterized protein</fullName>
    </submittedName>
</protein>
<name>A0ABN2YR87_9ACTN</name>
<evidence type="ECO:0000313" key="2">
    <source>
        <dbReference type="Proteomes" id="UP001501020"/>
    </source>
</evidence>
<dbReference type="Proteomes" id="UP001501020">
    <property type="component" value="Unassembled WGS sequence"/>
</dbReference>
<reference evidence="1 2" key="1">
    <citation type="journal article" date="2019" name="Int. J. Syst. Evol. Microbiol.">
        <title>The Global Catalogue of Microorganisms (GCM) 10K type strain sequencing project: providing services to taxonomists for standard genome sequencing and annotation.</title>
        <authorList>
            <consortium name="The Broad Institute Genomics Platform"/>
            <consortium name="The Broad Institute Genome Sequencing Center for Infectious Disease"/>
            <person name="Wu L."/>
            <person name="Ma J."/>
        </authorList>
    </citation>
    <scope>NUCLEOTIDE SEQUENCE [LARGE SCALE GENOMIC DNA]</scope>
    <source>
        <strain evidence="1 2">JCM 13850</strain>
    </source>
</reference>
<organism evidence="1 2">
    <name type="scientific">Actinomadura napierensis</name>
    <dbReference type="NCBI Taxonomy" id="267854"/>
    <lineage>
        <taxon>Bacteria</taxon>
        <taxon>Bacillati</taxon>
        <taxon>Actinomycetota</taxon>
        <taxon>Actinomycetes</taxon>
        <taxon>Streptosporangiales</taxon>
        <taxon>Thermomonosporaceae</taxon>
        <taxon>Actinomadura</taxon>
    </lineage>
</organism>
<dbReference type="EMBL" id="BAAAMR010000016">
    <property type="protein sequence ID" value="GAA2131124.1"/>
    <property type="molecule type" value="Genomic_DNA"/>
</dbReference>
<comment type="caution">
    <text evidence="1">The sequence shown here is derived from an EMBL/GenBank/DDBJ whole genome shotgun (WGS) entry which is preliminary data.</text>
</comment>
<keyword evidence="2" id="KW-1185">Reference proteome</keyword>
<sequence>MITNLTVYRPYPRLRRTHPVTSSYKCHRNWNDRRGKSFPRLRNLRWEGARPGWEVRTDPAARLVCQRNTGFIA</sequence>
<gene>
    <name evidence="1" type="ORF">GCM10009727_23380</name>
</gene>
<proteinExistence type="predicted"/>
<evidence type="ECO:0000313" key="1">
    <source>
        <dbReference type="EMBL" id="GAA2131124.1"/>
    </source>
</evidence>
<accession>A0ABN2YR87</accession>